<accession>A0A2V1N0Z1</accession>
<dbReference type="InterPro" id="IPR019883">
    <property type="entry name" value="Lactoylglutathione_lyase"/>
</dbReference>
<gene>
    <name evidence="3" type="ORF">DCM90_03715</name>
</gene>
<keyword evidence="4" id="KW-1185">Reference proteome</keyword>
<dbReference type="GO" id="GO:0016829">
    <property type="term" value="F:lyase activity"/>
    <property type="evidence" value="ECO:0007669"/>
    <property type="project" value="UniProtKB-KW"/>
</dbReference>
<comment type="caution">
    <text evidence="3">The sequence shown here is derived from an EMBL/GenBank/DDBJ whole genome shotgun (WGS) entry which is preliminary data.</text>
</comment>
<dbReference type="PANTHER" id="PTHR43048:SF6">
    <property type="entry name" value="BLR8189 PROTEIN"/>
    <property type="match status" value="1"/>
</dbReference>
<evidence type="ECO:0000256" key="1">
    <source>
        <dbReference type="ARBA" id="ARBA00022723"/>
    </source>
</evidence>
<dbReference type="NCBIfam" id="TIGR03645">
    <property type="entry name" value="glyox_marine"/>
    <property type="match status" value="1"/>
</dbReference>
<dbReference type="InterPro" id="IPR037523">
    <property type="entry name" value="VOC_core"/>
</dbReference>
<dbReference type="GO" id="GO:0004493">
    <property type="term" value="F:methylmalonyl-CoA epimerase activity"/>
    <property type="evidence" value="ECO:0007669"/>
    <property type="project" value="TreeGrafter"/>
</dbReference>
<dbReference type="EMBL" id="QCXQ01000002">
    <property type="protein sequence ID" value="PWG00055.1"/>
    <property type="molecule type" value="Genomic_DNA"/>
</dbReference>
<dbReference type="Pfam" id="PF00903">
    <property type="entry name" value="Glyoxalase"/>
    <property type="match status" value="1"/>
</dbReference>
<dbReference type="GO" id="GO:0046491">
    <property type="term" value="P:L-methylmalonyl-CoA metabolic process"/>
    <property type="evidence" value="ECO:0007669"/>
    <property type="project" value="TreeGrafter"/>
</dbReference>
<dbReference type="Proteomes" id="UP000245080">
    <property type="component" value="Unassembled WGS sequence"/>
</dbReference>
<sequence>MTNQTYPTNFSHVGLSVPDIDAAVKFYSEVMGWYVIMAPATVTEDSSAIGEMSQAVFGHGWEQYRIAHLTTGDGVGIEMFEFKKNVDPEDNFRYFETGIFHYGVQDPNIQELVDRILAHGGKQRMPIKTYYPGKKPYQMVYMEDPFGNLVEIYTHAYDLTYSQGSY</sequence>
<keyword evidence="1" id="KW-0479">Metal-binding</keyword>
<dbReference type="RefSeq" id="WP_109250002.1">
    <property type="nucleotide sequence ID" value="NZ_QCXQ01000002.1"/>
</dbReference>
<evidence type="ECO:0000313" key="3">
    <source>
        <dbReference type="EMBL" id="PWG00055.1"/>
    </source>
</evidence>
<dbReference type="PANTHER" id="PTHR43048">
    <property type="entry name" value="METHYLMALONYL-COA EPIMERASE"/>
    <property type="match status" value="1"/>
</dbReference>
<dbReference type="PROSITE" id="PS51819">
    <property type="entry name" value="VOC"/>
    <property type="match status" value="1"/>
</dbReference>
<dbReference type="InterPro" id="IPR029068">
    <property type="entry name" value="Glyas_Bleomycin-R_OHBP_Dase"/>
</dbReference>
<protein>
    <submittedName>
        <fullName evidence="3">Lactoylglutathione lyase family protein</fullName>
    </submittedName>
</protein>
<evidence type="ECO:0000259" key="2">
    <source>
        <dbReference type="PROSITE" id="PS51819"/>
    </source>
</evidence>
<organism evidence="3 4">
    <name type="scientific">Levilactobacillus bambusae</name>
    <dbReference type="NCBI Taxonomy" id="2024736"/>
    <lineage>
        <taxon>Bacteria</taxon>
        <taxon>Bacillati</taxon>
        <taxon>Bacillota</taxon>
        <taxon>Bacilli</taxon>
        <taxon>Lactobacillales</taxon>
        <taxon>Lactobacillaceae</taxon>
        <taxon>Levilactobacillus</taxon>
    </lineage>
</organism>
<proteinExistence type="predicted"/>
<keyword evidence="3" id="KW-0456">Lyase</keyword>
<reference evidence="3 4" key="1">
    <citation type="journal article" date="2018" name="Int. J. Syst. Evol. Microbiol.">
        <title>Lactobacillus bambusae sp. nov., isolated from a traditional fermented Ma-bamboo shoots of Taiwan.</title>
        <authorList>
            <person name="Wang L.-T."/>
        </authorList>
    </citation>
    <scope>NUCLEOTIDE SEQUENCE [LARGE SCALE GENOMIC DNA]</scope>
    <source>
        <strain evidence="3 4">BS-W1</strain>
    </source>
</reference>
<dbReference type="SUPFAM" id="SSF54593">
    <property type="entry name" value="Glyoxalase/Bleomycin resistance protein/Dihydroxybiphenyl dioxygenase"/>
    <property type="match status" value="1"/>
</dbReference>
<feature type="domain" description="VOC" evidence="2">
    <location>
        <begin position="9"/>
        <end position="155"/>
    </location>
</feature>
<dbReference type="OrthoDB" id="2613830at2"/>
<name>A0A2V1N0Z1_9LACO</name>
<dbReference type="CDD" id="cd16361">
    <property type="entry name" value="VOC_ShValD_like"/>
    <property type="match status" value="1"/>
</dbReference>
<dbReference type="GO" id="GO:0046872">
    <property type="term" value="F:metal ion binding"/>
    <property type="evidence" value="ECO:0007669"/>
    <property type="project" value="UniProtKB-KW"/>
</dbReference>
<dbReference type="InterPro" id="IPR004360">
    <property type="entry name" value="Glyas_Fos-R_dOase_dom"/>
</dbReference>
<dbReference type="Gene3D" id="3.10.180.10">
    <property type="entry name" value="2,3-Dihydroxybiphenyl 1,2-Dioxygenase, domain 1"/>
    <property type="match status" value="1"/>
</dbReference>
<evidence type="ECO:0000313" key="4">
    <source>
        <dbReference type="Proteomes" id="UP000245080"/>
    </source>
</evidence>
<dbReference type="AlphaFoldDB" id="A0A2V1N0Z1"/>
<dbReference type="InterPro" id="IPR051785">
    <property type="entry name" value="MMCE/EMCE_epimerase"/>
</dbReference>